<sequence>MKCSTTKFIYQLSEIKARYDELTSSISAHRIYYSIKSNPNPKILTFISQLGLEAEVSSLGELDAAINAGFKPAYIVYGGPGKTIKDIYSATEKGVVYFSLESLSELERICFVEKKIKKNLNYILRLFVPNNNGRLNMMMPNSKFGITLDEVRTHIRNSDYSVYGVHIYSGTQIKEAEFRASVIKTNEIVSEIESIIGYKLKYVNYGGGLEWPFMHSGKPILTPDRVEGILSGIESCFEFGRYLVASCGILETEILDTKKRNGYQILIISAGINIMNGISASGRLIRQQPEFHIPNNKSDNMMLPTAIYGPLCTPADYLTLNTLLPQLYPGNILRIYNCGAYAANTGLANFLIREPAQEIVIE</sequence>
<dbReference type="PRINTS" id="PR01179">
    <property type="entry name" value="ODADCRBXLASE"/>
</dbReference>
<evidence type="ECO:0000259" key="6">
    <source>
        <dbReference type="Pfam" id="PF02784"/>
    </source>
</evidence>
<dbReference type="GO" id="GO:0006596">
    <property type="term" value="P:polyamine biosynthetic process"/>
    <property type="evidence" value="ECO:0007669"/>
    <property type="project" value="InterPro"/>
</dbReference>
<dbReference type="Proteomes" id="UP001212996">
    <property type="component" value="Unassembled WGS sequence"/>
</dbReference>
<evidence type="ECO:0008006" key="9">
    <source>
        <dbReference type="Google" id="ProtNLM"/>
    </source>
</evidence>
<name>A0AAW6BME9_9GAMM</name>
<dbReference type="EMBL" id="JAQMFO010000067">
    <property type="protein sequence ID" value="MDB6374939.1"/>
    <property type="molecule type" value="Genomic_DNA"/>
</dbReference>
<evidence type="ECO:0000256" key="4">
    <source>
        <dbReference type="RuleBase" id="RU003737"/>
    </source>
</evidence>
<dbReference type="InterPro" id="IPR022644">
    <property type="entry name" value="De-COase2_N"/>
</dbReference>
<evidence type="ECO:0000256" key="3">
    <source>
        <dbReference type="PIRSR" id="PIRSR600183-50"/>
    </source>
</evidence>
<comment type="similarity">
    <text evidence="4">Belongs to the Orn/Lys/Arg decarboxylase class-II family.</text>
</comment>
<evidence type="ECO:0000313" key="7">
    <source>
        <dbReference type="EMBL" id="MDB6374939.1"/>
    </source>
</evidence>
<evidence type="ECO:0000256" key="2">
    <source>
        <dbReference type="ARBA" id="ARBA00022898"/>
    </source>
</evidence>
<dbReference type="InterPro" id="IPR022643">
    <property type="entry name" value="De-COase2_C"/>
</dbReference>
<comment type="caution">
    <text evidence="7">The sequence shown here is derived from an EMBL/GenBank/DDBJ whole genome shotgun (WGS) entry which is preliminary data.</text>
</comment>
<dbReference type="SUPFAM" id="SSF51419">
    <property type="entry name" value="PLP-binding barrel"/>
    <property type="match status" value="1"/>
</dbReference>
<keyword evidence="2 3" id="KW-0663">Pyridoxal phosphate</keyword>
<dbReference type="InterPro" id="IPR009006">
    <property type="entry name" value="Ala_racemase/Decarboxylase_C"/>
</dbReference>
<dbReference type="InterPro" id="IPR002433">
    <property type="entry name" value="Orn_de-COase"/>
</dbReference>
<dbReference type="GO" id="GO:0009089">
    <property type="term" value="P:lysine biosynthetic process via diaminopimelate"/>
    <property type="evidence" value="ECO:0007669"/>
    <property type="project" value="TreeGrafter"/>
</dbReference>
<dbReference type="PRINTS" id="PR01182">
    <property type="entry name" value="ORNDCRBXLASE"/>
</dbReference>
<feature type="domain" description="Orn/DAP/Arg decarboxylase 2 N-terminal" evidence="6">
    <location>
        <begin position="13"/>
        <end position="237"/>
    </location>
</feature>
<dbReference type="InterPro" id="IPR029066">
    <property type="entry name" value="PLP-binding_barrel"/>
</dbReference>
<gene>
    <name evidence="7" type="ORF">PH362_24355</name>
</gene>
<evidence type="ECO:0000313" key="8">
    <source>
        <dbReference type="Proteomes" id="UP001212996"/>
    </source>
</evidence>
<dbReference type="Pfam" id="PF02784">
    <property type="entry name" value="Orn_Arg_deC_N"/>
    <property type="match status" value="1"/>
</dbReference>
<proteinExistence type="inferred from homology"/>
<dbReference type="RefSeq" id="WP_262978611.1">
    <property type="nucleotide sequence ID" value="NZ_JAQMFO010000067.1"/>
</dbReference>
<feature type="modified residue" description="N6-(pyridoxal phosphate)lysine" evidence="3">
    <location>
        <position position="36"/>
    </location>
</feature>
<comment type="cofactor">
    <cofactor evidence="1 3">
        <name>pyridoxal 5'-phosphate</name>
        <dbReference type="ChEBI" id="CHEBI:597326"/>
    </cofactor>
</comment>
<feature type="active site" description="Proton donor" evidence="3">
    <location>
        <position position="312"/>
    </location>
</feature>
<dbReference type="Gene3D" id="3.20.20.10">
    <property type="entry name" value="Alanine racemase"/>
    <property type="match status" value="1"/>
</dbReference>
<dbReference type="Pfam" id="PF00278">
    <property type="entry name" value="Orn_DAP_Arg_deC"/>
    <property type="match status" value="1"/>
</dbReference>
<organism evidence="7 8">
    <name type="scientific">Photorhabdus bodei</name>
    <dbReference type="NCBI Taxonomy" id="2029681"/>
    <lineage>
        <taxon>Bacteria</taxon>
        <taxon>Pseudomonadati</taxon>
        <taxon>Pseudomonadota</taxon>
        <taxon>Gammaproteobacteria</taxon>
        <taxon>Enterobacterales</taxon>
        <taxon>Morganellaceae</taxon>
        <taxon>Photorhabdus</taxon>
    </lineage>
</organism>
<dbReference type="PANTHER" id="PTHR43727:SF3">
    <property type="entry name" value="GROUP IV DECARBOXYLASE"/>
    <property type="match status" value="1"/>
</dbReference>
<dbReference type="InterPro" id="IPR000183">
    <property type="entry name" value="Orn/DAP/Arg_de-COase"/>
</dbReference>
<feature type="domain" description="Orn/DAP/Arg decarboxylase 2 C-terminal" evidence="5">
    <location>
        <begin position="241"/>
        <end position="339"/>
    </location>
</feature>
<accession>A0AAW6BME9</accession>
<evidence type="ECO:0000259" key="5">
    <source>
        <dbReference type="Pfam" id="PF00278"/>
    </source>
</evidence>
<dbReference type="SUPFAM" id="SSF50621">
    <property type="entry name" value="Alanine racemase C-terminal domain-like"/>
    <property type="match status" value="1"/>
</dbReference>
<dbReference type="Gene3D" id="2.40.37.10">
    <property type="entry name" value="Lyase, Ornithine Decarboxylase, Chain A, domain 1"/>
    <property type="match status" value="1"/>
</dbReference>
<evidence type="ECO:0000256" key="1">
    <source>
        <dbReference type="ARBA" id="ARBA00001933"/>
    </source>
</evidence>
<dbReference type="PANTHER" id="PTHR43727">
    <property type="entry name" value="DIAMINOPIMELATE DECARBOXYLASE"/>
    <property type="match status" value="1"/>
</dbReference>
<dbReference type="GO" id="GO:0008836">
    <property type="term" value="F:diaminopimelate decarboxylase activity"/>
    <property type="evidence" value="ECO:0007669"/>
    <property type="project" value="TreeGrafter"/>
</dbReference>
<reference evidence="7" key="1">
    <citation type="submission" date="2023-01" db="EMBL/GenBank/DDBJ databases">
        <title>Genome sequencing of Photorhabdus bodei 09-20.</title>
        <authorList>
            <person name="Kalindamar S."/>
            <person name="Kumru S."/>
        </authorList>
    </citation>
    <scope>NUCLEOTIDE SEQUENCE</scope>
    <source>
        <strain evidence="7">09-20</strain>
    </source>
</reference>
<protein>
    <recommendedName>
        <fullName evidence="9">Decarboxylase</fullName>
    </recommendedName>
</protein>
<dbReference type="AlphaFoldDB" id="A0AAW6BME9"/>